<sequence length="131" mass="13932">MTSWITICDTCKRDDWDAESGITDGEALAALIEAEVAAQIPTQGADAPVKTRRVSCLMGCSHGCNIAVQSAGKLAYTLGRFEASAEDASAIVSYAVKHAATENGQVPYREWPQGVKGHFVTRHPPLPATSE</sequence>
<dbReference type="Proteomes" id="UP000248012">
    <property type="component" value="Unassembled WGS sequence"/>
</dbReference>
<dbReference type="Pfam" id="PF07845">
    <property type="entry name" value="DUF1636"/>
    <property type="match status" value="1"/>
</dbReference>
<dbReference type="OrthoDB" id="424426at2"/>
<gene>
    <name evidence="1" type="ORF">DI396_02955</name>
</gene>
<evidence type="ECO:0000313" key="1">
    <source>
        <dbReference type="EMBL" id="PYC49035.1"/>
    </source>
</evidence>
<dbReference type="CDD" id="cd02980">
    <property type="entry name" value="TRX_Fd_family"/>
    <property type="match status" value="1"/>
</dbReference>
<organism evidence="1 2">
    <name type="scientific">Litorivita pollutaquae</name>
    <dbReference type="NCBI Taxonomy" id="2200892"/>
    <lineage>
        <taxon>Bacteria</taxon>
        <taxon>Pseudomonadati</taxon>
        <taxon>Pseudomonadota</taxon>
        <taxon>Alphaproteobacteria</taxon>
        <taxon>Rhodobacterales</taxon>
        <taxon>Paracoccaceae</taxon>
        <taxon>Litorivita</taxon>
    </lineage>
</organism>
<proteinExistence type="predicted"/>
<comment type="caution">
    <text evidence="1">The sequence shown here is derived from an EMBL/GenBank/DDBJ whole genome shotgun (WGS) entry which is preliminary data.</text>
</comment>
<dbReference type="EMBL" id="QFVT01000002">
    <property type="protein sequence ID" value="PYC49035.1"/>
    <property type="molecule type" value="Genomic_DNA"/>
</dbReference>
<accession>A0A2V4MQN1</accession>
<evidence type="ECO:0008006" key="3">
    <source>
        <dbReference type="Google" id="ProtNLM"/>
    </source>
</evidence>
<dbReference type="InterPro" id="IPR012863">
    <property type="entry name" value="DUF1636"/>
</dbReference>
<name>A0A2V4MQN1_9RHOB</name>
<evidence type="ECO:0000313" key="2">
    <source>
        <dbReference type="Proteomes" id="UP000248012"/>
    </source>
</evidence>
<dbReference type="RefSeq" id="WP_110794612.1">
    <property type="nucleotide sequence ID" value="NZ_KZ826481.1"/>
</dbReference>
<dbReference type="AlphaFoldDB" id="A0A2V4MQN1"/>
<dbReference type="Gene3D" id="3.40.30.10">
    <property type="entry name" value="Glutaredoxin"/>
    <property type="match status" value="1"/>
</dbReference>
<protein>
    <recommendedName>
        <fullName evidence="3">Metal-binding protein</fullName>
    </recommendedName>
</protein>
<keyword evidence="2" id="KW-1185">Reference proteome</keyword>
<reference evidence="1 2" key="1">
    <citation type="submission" date="2018-05" db="EMBL/GenBank/DDBJ databases">
        <title>Oceanovita maritima gen. nov., sp. nov., a marine bacterium in the family Rhodobacteraceae isolated from surface seawater of Lundu port Xiamen, China.</title>
        <authorList>
            <person name="Hetharua B.H."/>
            <person name="Min D."/>
            <person name="Liao H."/>
            <person name="Tian Y."/>
        </authorList>
    </citation>
    <scope>NUCLEOTIDE SEQUENCE [LARGE SCALE GENOMIC DNA]</scope>
    <source>
        <strain evidence="1 2">FSX-11</strain>
    </source>
</reference>